<proteinExistence type="predicted"/>
<evidence type="ECO:0000313" key="2">
    <source>
        <dbReference type="Proteomes" id="UP001221142"/>
    </source>
</evidence>
<reference evidence="1" key="1">
    <citation type="submission" date="2023-03" db="EMBL/GenBank/DDBJ databases">
        <title>Massive genome expansion in bonnet fungi (Mycena s.s.) driven by repeated elements and novel gene families across ecological guilds.</title>
        <authorList>
            <consortium name="Lawrence Berkeley National Laboratory"/>
            <person name="Harder C.B."/>
            <person name="Miyauchi S."/>
            <person name="Viragh M."/>
            <person name="Kuo A."/>
            <person name="Thoen E."/>
            <person name="Andreopoulos B."/>
            <person name="Lu D."/>
            <person name="Skrede I."/>
            <person name="Drula E."/>
            <person name="Henrissat B."/>
            <person name="Morin E."/>
            <person name="Kohler A."/>
            <person name="Barry K."/>
            <person name="LaButti K."/>
            <person name="Morin E."/>
            <person name="Salamov A."/>
            <person name="Lipzen A."/>
            <person name="Mereny Z."/>
            <person name="Hegedus B."/>
            <person name="Baldrian P."/>
            <person name="Stursova M."/>
            <person name="Weitz H."/>
            <person name="Taylor A."/>
            <person name="Grigoriev I.V."/>
            <person name="Nagy L.G."/>
            <person name="Martin F."/>
            <person name="Kauserud H."/>
        </authorList>
    </citation>
    <scope>NUCLEOTIDE SEQUENCE</scope>
    <source>
        <strain evidence="1">9284</strain>
    </source>
</reference>
<protein>
    <recommendedName>
        <fullName evidence="3">F-box domain-containing protein</fullName>
    </recommendedName>
</protein>
<dbReference type="Proteomes" id="UP001221142">
    <property type="component" value="Unassembled WGS sequence"/>
</dbReference>
<accession>A0AAD7BN52</accession>
<comment type="caution">
    <text evidence="1">The sequence shown here is derived from an EMBL/GenBank/DDBJ whole genome shotgun (WGS) entry which is preliminary data.</text>
</comment>
<keyword evidence="2" id="KW-1185">Reference proteome</keyword>
<organism evidence="1 2">
    <name type="scientific">Roridomyces roridus</name>
    <dbReference type="NCBI Taxonomy" id="1738132"/>
    <lineage>
        <taxon>Eukaryota</taxon>
        <taxon>Fungi</taxon>
        <taxon>Dikarya</taxon>
        <taxon>Basidiomycota</taxon>
        <taxon>Agaricomycotina</taxon>
        <taxon>Agaricomycetes</taxon>
        <taxon>Agaricomycetidae</taxon>
        <taxon>Agaricales</taxon>
        <taxon>Marasmiineae</taxon>
        <taxon>Mycenaceae</taxon>
        <taxon>Roridomyces</taxon>
    </lineage>
</organism>
<sequence length="499" mass="55164">MESPFAQHLGTNFVPSDSEAQSIRLHLRPYELEIDPHKVLISPVRRLPPELFQEIFLACLPTEHNAIMSVTQPPLIFGRICSGWRALALSTAALWASLHLPLDYIFDKEIPDAPMTWLERSRGAPISLSIVGAYNKGRWWERAELKTVVDVLDGSAYRWESVDLSFRPDEGMLLLKDVAAPNLVALRIEAKSGQIEQMQLLKAQSLRSVTILLTSGDLTHSIPRFPFPWDNLTFVKFKGSGSVGGMPPPFALALLAKCSAIIHFETDLDSTFPMNLSVHRPSHSPRCVGKNSISYLIRHLFMPSLRTLHLPRAQLTSATPSAHDAFPFLGDLPVSSPLIKDLRIDLSGIAPASLLPTLRALTSLKKLAVHEQRGLARPRGPAAERITAQQLIALLTPDTTPPSICPVLEELHIGDCVSVRRDADVLEFAHRRVDHGAGRFRLLVVWHLGAGEVIAPEILESLRAKGLTLRSTRPVGNNGPKFTPWTGTEKYLLQLDLGV</sequence>
<gene>
    <name evidence="1" type="ORF">FB45DRAFT_1084557</name>
</gene>
<dbReference type="AlphaFoldDB" id="A0AAD7BN52"/>
<dbReference type="EMBL" id="JARKIF010000012">
    <property type="protein sequence ID" value="KAJ7625877.1"/>
    <property type="molecule type" value="Genomic_DNA"/>
</dbReference>
<evidence type="ECO:0008006" key="3">
    <source>
        <dbReference type="Google" id="ProtNLM"/>
    </source>
</evidence>
<evidence type="ECO:0000313" key="1">
    <source>
        <dbReference type="EMBL" id="KAJ7625877.1"/>
    </source>
</evidence>
<name>A0AAD7BN52_9AGAR</name>